<organism evidence="3 4">
    <name type="scientific">Aneurinibacillus aneurinilyticus ATCC 12856</name>
    <dbReference type="NCBI Taxonomy" id="649747"/>
    <lineage>
        <taxon>Bacteria</taxon>
        <taxon>Bacillati</taxon>
        <taxon>Bacillota</taxon>
        <taxon>Bacilli</taxon>
        <taxon>Bacillales</taxon>
        <taxon>Paenibacillaceae</taxon>
        <taxon>Aneurinibacillus group</taxon>
        <taxon>Aneurinibacillus</taxon>
    </lineage>
</organism>
<dbReference type="GO" id="GO:0003995">
    <property type="term" value="F:acyl-CoA dehydrogenase activity"/>
    <property type="evidence" value="ECO:0007669"/>
    <property type="project" value="TreeGrafter"/>
</dbReference>
<evidence type="ECO:0000313" key="3">
    <source>
        <dbReference type="EMBL" id="ERI10710.1"/>
    </source>
</evidence>
<accession>U1X6V7</accession>
<dbReference type="InterPro" id="IPR036250">
    <property type="entry name" value="AcylCo_DH-like_C"/>
</dbReference>
<dbReference type="PANTHER" id="PTHR42707">
    <property type="entry name" value="ACYL-COA DEHYDROGENASE"/>
    <property type="match status" value="1"/>
</dbReference>
<dbReference type="PATRIC" id="fig|649747.3.peg.1079"/>
<proteinExistence type="predicted"/>
<dbReference type="PANTHER" id="PTHR42707:SF2">
    <property type="entry name" value="ACD11 DEHYDROGENASE"/>
    <property type="match status" value="1"/>
</dbReference>
<dbReference type="InterPro" id="IPR009075">
    <property type="entry name" value="AcylCo_DH/oxidase_C"/>
</dbReference>
<dbReference type="Gene3D" id="1.20.140.10">
    <property type="entry name" value="Butyryl-CoA Dehydrogenase, subunit A, domain 3"/>
    <property type="match status" value="1"/>
</dbReference>
<dbReference type="SUPFAM" id="SSF47203">
    <property type="entry name" value="Acyl-CoA dehydrogenase C-terminal domain-like"/>
    <property type="match status" value="1"/>
</dbReference>
<dbReference type="InterPro" id="IPR052904">
    <property type="entry name" value="Acyl-CoA_dehydrogenase-like"/>
</dbReference>
<feature type="domain" description="Acyl-CoA dehydrogenase/oxidase C-terminal" evidence="2">
    <location>
        <begin position="1"/>
        <end position="116"/>
    </location>
</feature>
<dbReference type="Pfam" id="PF00441">
    <property type="entry name" value="Acyl-CoA_dh_1"/>
    <property type="match status" value="1"/>
</dbReference>
<dbReference type="HOGENOM" id="CLU_1881438_0_0_9"/>
<comment type="caution">
    <text evidence="3">The sequence shown here is derived from an EMBL/GenBank/DDBJ whole genome shotgun (WGS) entry which is preliminary data.</text>
</comment>
<dbReference type="STRING" id="649747.HMPREF0083_01189"/>
<keyword evidence="1" id="KW-0285">Flavoprotein</keyword>
<dbReference type="EMBL" id="AWSJ01000075">
    <property type="protein sequence ID" value="ERI10710.1"/>
    <property type="molecule type" value="Genomic_DNA"/>
</dbReference>
<keyword evidence="4" id="KW-1185">Reference proteome</keyword>
<dbReference type="AlphaFoldDB" id="U1X6V7"/>
<protein>
    <submittedName>
        <fullName evidence="3">Acyl-CoA dehydrogenase protein</fullName>
    </submittedName>
</protein>
<dbReference type="Proteomes" id="UP000016511">
    <property type="component" value="Unassembled WGS sequence"/>
</dbReference>
<gene>
    <name evidence="3" type="ORF">HMPREF0083_01189</name>
</gene>
<evidence type="ECO:0000313" key="4">
    <source>
        <dbReference type="Proteomes" id="UP000016511"/>
    </source>
</evidence>
<name>U1X6V7_ANEAE</name>
<evidence type="ECO:0000256" key="1">
    <source>
        <dbReference type="ARBA" id="ARBA00022630"/>
    </source>
</evidence>
<reference evidence="3 4" key="1">
    <citation type="submission" date="2013-08" db="EMBL/GenBank/DDBJ databases">
        <authorList>
            <person name="Weinstock G."/>
            <person name="Sodergren E."/>
            <person name="Wylie T."/>
            <person name="Fulton L."/>
            <person name="Fulton R."/>
            <person name="Fronick C."/>
            <person name="O'Laughlin M."/>
            <person name="Godfrey J."/>
            <person name="Miner T."/>
            <person name="Herter B."/>
            <person name="Appelbaum E."/>
            <person name="Cordes M."/>
            <person name="Lek S."/>
            <person name="Wollam A."/>
            <person name="Pepin K.H."/>
            <person name="Palsikar V.B."/>
            <person name="Mitreva M."/>
            <person name="Wilson R.K."/>
        </authorList>
    </citation>
    <scope>NUCLEOTIDE SEQUENCE [LARGE SCALE GENOMIC DNA]</scope>
    <source>
        <strain evidence="3 4">ATCC 12856</strain>
    </source>
</reference>
<sequence>MMETLSLSRVCNAIASIGIMQRAFLETKKYAYKRNAFGKRLTDFPMVKETLANMAVKQEVESSAVFFVIFLFERVMLKKKQIFTDNVAMNRLLIALLKMETAEQAIHFAHEAIEMLQVRYFDVLMNNESMQVPIN</sequence>
<evidence type="ECO:0000259" key="2">
    <source>
        <dbReference type="Pfam" id="PF00441"/>
    </source>
</evidence>
<dbReference type="eggNOG" id="COG1960">
    <property type="taxonomic scope" value="Bacteria"/>
</dbReference>